<organism evidence="1">
    <name type="scientific">marine metagenome</name>
    <dbReference type="NCBI Taxonomy" id="408172"/>
    <lineage>
        <taxon>unclassified sequences</taxon>
        <taxon>metagenomes</taxon>
        <taxon>ecological metagenomes</taxon>
    </lineage>
</organism>
<reference evidence="1" key="1">
    <citation type="submission" date="2018-05" db="EMBL/GenBank/DDBJ databases">
        <authorList>
            <person name="Lanie J.A."/>
            <person name="Ng W.-L."/>
            <person name="Kazmierczak K.M."/>
            <person name="Andrzejewski T.M."/>
            <person name="Davidsen T.M."/>
            <person name="Wayne K.J."/>
            <person name="Tettelin H."/>
            <person name="Glass J.I."/>
            <person name="Rusch D."/>
            <person name="Podicherti R."/>
            <person name="Tsui H.-C.T."/>
            <person name="Winkler M.E."/>
        </authorList>
    </citation>
    <scope>NUCLEOTIDE SEQUENCE</scope>
</reference>
<gene>
    <name evidence="1" type="ORF">METZ01_LOCUS165520</name>
</gene>
<protein>
    <submittedName>
        <fullName evidence="1">Uncharacterized protein</fullName>
    </submittedName>
</protein>
<name>A0A382BFS1_9ZZZZ</name>
<proteinExistence type="predicted"/>
<accession>A0A382BFS1</accession>
<sequence length="559" mass="64580">MAFNELSISGLWLDEFKRGRNRDYKLVMRIEKDGPIIATSNHAIVVDWNGQESSPLEYPFDQNKIIRLSGISEGRFVNINYTEVKVNKVSVSNPAQIFQDDKINLELNESIEKGAGVTIENISIELASLDQNELSILPQIEINTGFGFRRIPSYQELIVNTIDGTVKTVISKRSNLSNEYVGNIYIYMDRDRKKIEGDKLVFDLEFDLKSDRNPEMVAIDNQRDDVFKELFKPNGVHPIEIKDVTNNVMPNEENDRLIGNLSRSGISPARWQYHYLLSLIYHFADNSQATESYKQAKTLGYKPQYYNEWPQIPSRDSDENIVLSRIKQIIDNTRAIPEEYFLPERTNLSKPVNEKLEAADDSILKVQEIGNWMKYVKNNRDAPTMDVDLFIAQVDLAIGLGDLALADDYMKGLSINNEERRARRDLRPVHKKIKKDNHYLIMIKKREEKIKSEVKYQQLNKAEIADYNSKIFLEEKKNPYKISFNDQTGDEIKFRILSSNDLDYHYNEKGKKLRSNVSSATFYGQGIYTIDPEAEKDEKNIKKLNLIFFFAAIGILVLI</sequence>
<evidence type="ECO:0000313" key="1">
    <source>
        <dbReference type="EMBL" id="SVB12666.1"/>
    </source>
</evidence>
<dbReference type="EMBL" id="UINC01029629">
    <property type="protein sequence ID" value="SVB12666.1"/>
    <property type="molecule type" value="Genomic_DNA"/>
</dbReference>
<dbReference type="AlphaFoldDB" id="A0A382BFS1"/>